<feature type="coiled-coil region" evidence="1">
    <location>
        <begin position="218"/>
        <end position="260"/>
    </location>
</feature>
<comment type="caution">
    <text evidence="3">The sequence shown here is derived from an EMBL/GenBank/DDBJ whole genome shotgun (WGS) entry which is preliminary data.</text>
</comment>
<evidence type="ECO:0000256" key="2">
    <source>
        <dbReference type="SAM" id="MobiDB-lite"/>
    </source>
</evidence>
<dbReference type="EMBL" id="JBJQND010000016">
    <property type="protein sequence ID" value="KAL3847900.1"/>
    <property type="molecule type" value="Genomic_DNA"/>
</dbReference>
<keyword evidence="4" id="KW-1185">Reference proteome</keyword>
<accession>A0ABD3UHW0</accession>
<feature type="coiled-coil region" evidence="1">
    <location>
        <begin position="114"/>
        <end position="192"/>
    </location>
</feature>
<feature type="region of interest" description="Disordered" evidence="2">
    <location>
        <begin position="263"/>
        <end position="294"/>
    </location>
</feature>
<evidence type="ECO:0000313" key="4">
    <source>
        <dbReference type="Proteomes" id="UP001634394"/>
    </source>
</evidence>
<proteinExistence type="predicted"/>
<gene>
    <name evidence="3" type="ORF">ACJMK2_018791</name>
</gene>
<sequence>MNCSAERKITQAYQYITERICDNVNYVLNKLIEKGTFRYTIKDEMDSVSASNPLAKGDFLLRMILYKNAGHDFLDVLNETGRYGDIFQKISNQDGSTEGTFRCECCKQMASHIEDKIGEMRAEYEHRLQQYQEESERRLQIYQDESERRQKEYQDESERNQKQYQEDFQARLQQYQEESKMWMQQYQEESEKKWIQNWIKLLKTIRTPRWDSKRNILNQKLREKRKSAKRRKADSRRSEIASLKAESAVLKIRTEELERKVLDREQKTNDFREERNMPQNQLDDTTMKAKSLQL</sequence>
<name>A0ABD3UHW0_SINWO</name>
<evidence type="ECO:0008006" key="5">
    <source>
        <dbReference type="Google" id="ProtNLM"/>
    </source>
</evidence>
<evidence type="ECO:0000313" key="3">
    <source>
        <dbReference type="EMBL" id="KAL3847900.1"/>
    </source>
</evidence>
<keyword evidence="1" id="KW-0175">Coiled coil</keyword>
<feature type="compositionally biased region" description="Basic and acidic residues" evidence="2">
    <location>
        <begin position="263"/>
        <end position="276"/>
    </location>
</feature>
<protein>
    <recommendedName>
        <fullName evidence="5">CARD domain-containing protein</fullName>
    </recommendedName>
</protein>
<evidence type="ECO:0000256" key="1">
    <source>
        <dbReference type="SAM" id="Coils"/>
    </source>
</evidence>
<dbReference type="Proteomes" id="UP001634394">
    <property type="component" value="Unassembled WGS sequence"/>
</dbReference>
<organism evidence="3 4">
    <name type="scientific">Sinanodonta woodiana</name>
    <name type="common">Chinese pond mussel</name>
    <name type="synonym">Anodonta woodiana</name>
    <dbReference type="NCBI Taxonomy" id="1069815"/>
    <lineage>
        <taxon>Eukaryota</taxon>
        <taxon>Metazoa</taxon>
        <taxon>Spiralia</taxon>
        <taxon>Lophotrochozoa</taxon>
        <taxon>Mollusca</taxon>
        <taxon>Bivalvia</taxon>
        <taxon>Autobranchia</taxon>
        <taxon>Heteroconchia</taxon>
        <taxon>Palaeoheterodonta</taxon>
        <taxon>Unionida</taxon>
        <taxon>Unionoidea</taxon>
        <taxon>Unionidae</taxon>
        <taxon>Unioninae</taxon>
        <taxon>Sinanodonta</taxon>
    </lineage>
</organism>
<reference evidence="3 4" key="1">
    <citation type="submission" date="2024-11" db="EMBL/GenBank/DDBJ databases">
        <title>Chromosome-level genome assembly of the freshwater bivalve Anodonta woodiana.</title>
        <authorList>
            <person name="Chen X."/>
        </authorList>
    </citation>
    <scope>NUCLEOTIDE SEQUENCE [LARGE SCALE GENOMIC DNA]</scope>
    <source>
        <strain evidence="3">MN2024</strain>
        <tissue evidence="3">Gills</tissue>
    </source>
</reference>
<dbReference type="AlphaFoldDB" id="A0ABD3UHW0"/>
<feature type="non-terminal residue" evidence="3">
    <location>
        <position position="294"/>
    </location>
</feature>